<dbReference type="Proteomes" id="UP000594262">
    <property type="component" value="Unplaced"/>
</dbReference>
<name>A0A7M5XG22_9CNID</name>
<reference evidence="2" key="1">
    <citation type="submission" date="2021-01" db="UniProtKB">
        <authorList>
            <consortium name="EnsemblMetazoa"/>
        </authorList>
    </citation>
    <scope>IDENTIFICATION</scope>
</reference>
<feature type="region of interest" description="Disordered" evidence="1">
    <location>
        <begin position="191"/>
        <end position="214"/>
    </location>
</feature>
<evidence type="ECO:0000313" key="2">
    <source>
        <dbReference type="EnsemblMetazoa" id="CLYHEMP021798.1"/>
    </source>
</evidence>
<feature type="compositionally biased region" description="Polar residues" evidence="1">
    <location>
        <begin position="205"/>
        <end position="214"/>
    </location>
</feature>
<sequence>VIAFRFVIANVAGQIVVSKVASIKKNGSSVPSATSDDDSVRCRLIPLKETEEGSFIFDFPEALVITSELKASHILEEIAMKPVNENESKKSFQILPHFKKRLTDRRNELNESNDFAVAKQVSKSLVPLEFQEVENITKQKLDPKSHEYLYHVKFKNSEETAWLNYSCFDRPVRYSNRSGITTPLFADVTKMNDQEGGQGKKRQISLETSISCKP</sequence>
<proteinExistence type="predicted"/>
<evidence type="ECO:0000313" key="3">
    <source>
        <dbReference type="Proteomes" id="UP000594262"/>
    </source>
</evidence>
<evidence type="ECO:0000256" key="1">
    <source>
        <dbReference type="SAM" id="MobiDB-lite"/>
    </source>
</evidence>
<accession>A0A7M5XG22</accession>
<organism evidence="2 3">
    <name type="scientific">Clytia hemisphaerica</name>
    <dbReference type="NCBI Taxonomy" id="252671"/>
    <lineage>
        <taxon>Eukaryota</taxon>
        <taxon>Metazoa</taxon>
        <taxon>Cnidaria</taxon>
        <taxon>Hydrozoa</taxon>
        <taxon>Hydroidolina</taxon>
        <taxon>Leptothecata</taxon>
        <taxon>Obeliida</taxon>
        <taxon>Clytiidae</taxon>
        <taxon>Clytia</taxon>
    </lineage>
</organism>
<keyword evidence="3" id="KW-1185">Reference proteome</keyword>
<dbReference type="AlphaFoldDB" id="A0A7M5XG22"/>
<dbReference type="EnsemblMetazoa" id="CLYHEMT021798.1">
    <property type="protein sequence ID" value="CLYHEMP021798.1"/>
    <property type="gene ID" value="CLYHEMG021798"/>
</dbReference>
<protein>
    <submittedName>
        <fullName evidence="2">Uncharacterized protein</fullName>
    </submittedName>
</protein>